<proteinExistence type="predicted"/>
<reference evidence="1" key="1">
    <citation type="journal article" date="2014" name="Front. Microbiol.">
        <title>High frequency of phylogenetically diverse reductive dehalogenase-homologous genes in deep subseafloor sedimentary metagenomes.</title>
        <authorList>
            <person name="Kawai M."/>
            <person name="Futagami T."/>
            <person name="Toyoda A."/>
            <person name="Takaki Y."/>
            <person name="Nishi S."/>
            <person name="Hori S."/>
            <person name="Arai W."/>
            <person name="Tsubouchi T."/>
            <person name="Morono Y."/>
            <person name="Uchiyama I."/>
            <person name="Ito T."/>
            <person name="Fujiyama A."/>
            <person name="Inagaki F."/>
            <person name="Takami H."/>
        </authorList>
    </citation>
    <scope>NUCLEOTIDE SEQUENCE</scope>
    <source>
        <strain evidence="1">Expedition CK06-06</strain>
    </source>
</reference>
<dbReference type="AlphaFoldDB" id="X1CVQ7"/>
<sequence length="47" mass="5429">MSEELKLTDSEIVHLGSDSFSKYIKTMSKEELIGLLNFIYGYKLKND</sequence>
<evidence type="ECO:0000313" key="1">
    <source>
        <dbReference type="EMBL" id="GAH12561.1"/>
    </source>
</evidence>
<accession>X1CVQ7</accession>
<gene>
    <name evidence="1" type="ORF">S01H4_54358</name>
</gene>
<protein>
    <submittedName>
        <fullName evidence="1">Uncharacterized protein</fullName>
    </submittedName>
</protein>
<name>X1CVQ7_9ZZZZ</name>
<comment type="caution">
    <text evidence="1">The sequence shown here is derived from an EMBL/GenBank/DDBJ whole genome shotgun (WGS) entry which is preliminary data.</text>
</comment>
<dbReference type="EMBL" id="BART01031269">
    <property type="protein sequence ID" value="GAH12561.1"/>
    <property type="molecule type" value="Genomic_DNA"/>
</dbReference>
<organism evidence="1">
    <name type="scientific">marine sediment metagenome</name>
    <dbReference type="NCBI Taxonomy" id="412755"/>
    <lineage>
        <taxon>unclassified sequences</taxon>
        <taxon>metagenomes</taxon>
        <taxon>ecological metagenomes</taxon>
    </lineage>
</organism>